<dbReference type="GO" id="GO:0030246">
    <property type="term" value="F:carbohydrate binding"/>
    <property type="evidence" value="ECO:0007669"/>
    <property type="project" value="InterPro"/>
</dbReference>
<accession>A0A381V0F7</accession>
<sequence>MIEDDELTHEIELHSTRIVVWEVPATIECGETFSVKVGVKCSSECRLDGWTVEVRDHDGSTRASAVTSKRPWRDTVGLHYVLVELNAPDSEGLYTWEARASVNNVTEVRHAEGIARFGVRAVPAPDCVLTVVAVDVESQVPVEGAKVVAHPYRTFTDEQGMAKVRVPAGEYRLFVSGKKYFPYRSDCDVKADLTVKADLAVDRELSDADIWR</sequence>
<dbReference type="SUPFAM" id="SSF49452">
    <property type="entry name" value="Starch-binding domain-like"/>
    <property type="match status" value="1"/>
</dbReference>
<dbReference type="EMBL" id="UINC01007505">
    <property type="protein sequence ID" value="SVA33694.1"/>
    <property type="molecule type" value="Genomic_DNA"/>
</dbReference>
<proteinExistence type="predicted"/>
<evidence type="ECO:0000313" key="1">
    <source>
        <dbReference type="EMBL" id="SVA33694.1"/>
    </source>
</evidence>
<reference evidence="1" key="1">
    <citation type="submission" date="2018-05" db="EMBL/GenBank/DDBJ databases">
        <authorList>
            <person name="Lanie J.A."/>
            <person name="Ng W.-L."/>
            <person name="Kazmierczak K.M."/>
            <person name="Andrzejewski T.M."/>
            <person name="Davidsen T.M."/>
            <person name="Wayne K.J."/>
            <person name="Tettelin H."/>
            <person name="Glass J.I."/>
            <person name="Rusch D."/>
            <person name="Podicherti R."/>
            <person name="Tsui H.-C.T."/>
            <person name="Winkler M.E."/>
        </authorList>
    </citation>
    <scope>NUCLEOTIDE SEQUENCE</scope>
</reference>
<dbReference type="InterPro" id="IPR013784">
    <property type="entry name" value="Carb-bd-like_fold"/>
</dbReference>
<organism evidence="1">
    <name type="scientific">marine metagenome</name>
    <dbReference type="NCBI Taxonomy" id="408172"/>
    <lineage>
        <taxon>unclassified sequences</taxon>
        <taxon>metagenomes</taxon>
        <taxon>ecological metagenomes</taxon>
    </lineage>
</organism>
<protein>
    <recommendedName>
        <fullName evidence="2">Carboxypeptidase regulatory-like domain-containing protein</fullName>
    </recommendedName>
</protein>
<gene>
    <name evidence="1" type="ORF">METZ01_LOCUS86548</name>
</gene>
<dbReference type="AlphaFoldDB" id="A0A381V0F7"/>
<dbReference type="Gene3D" id="2.60.40.1120">
    <property type="entry name" value="Carboxypeptidase-like, regulatory domain"/>
    <property type="match status" value="1"/>
</dbReference>
<name>A0A381V0F7_9ZZZZ</name>
<evidence type="ECO:0008006" key="2">
    <source>
        <dbReference type="Google" id="ProtNLM"/>
    </source>
</evidence>